<dbReference type="PROSITE" id="PS51900">
    <property type="entry name" value="CB"/>
    <property type="match status" value="1"/>
</dbReference>
<evidence type="ECO:0000259" key="6">
    <source>
        <dbReference type="PROSITE" id="PS51900"/>
    </source>
</evidence>
<dbReference type="SUPFAM" id="SSF56349">
    <property type="entry name" value="DNA breaking-rejoining enzymes"/>
    <property type="match status" value="1"/>
</dbReference>
<reference evidence="7 9" key="2">
    <citation type="submission" date="2020-08" db="EMBL/GenBank/DDBJ databases">
        <title>Genomic Encyclopedia of Type Strains, Phase III (KMG-III): the genomes of soil and plant-associated and newly described type strains.</title>
        <authorList>
            <person name="Whitman W."/>
        </authorList>
    </citation>
    <scope>NUCLEOTIDE SEQUENCE [LARGE SCALE GENOMIC DNA]</scope>
    <source>
        <strain evidence="7 9">CECT 8088</strain>
    </source>
</reference>
<dbReference type="AlphaFoldDB" id="A0A839UYE8"/>
<keyword evidence="1" id="KW-0229">DNA integration</keyword>
<comment type="caution">
    <text evidence="7">The sequence shown here is derived from an EMBL/GenBank/DDBJ whole genome shotgun (WGS) entry which is preliminary data.</text>
</comment>
<name>A0A839UYE8_9PROT</name>
<organism evidence="7 9">
    <name type="scientific">Endobacter medicaginis</name>
    <dbReference type="NCBI Taxonomy" id="1181271"/>
    <lineage>
        <taxon>Bacteria</taxon>
        <taxon>Pseudomonadati</taxon>
        <taxon>Pseudomonadota</taxon>
        <taxon>Alphaproteobacteria</taxon>
        <taxon>Acetobacterales</taxon>
        <taxon>Acetobacteraceae</taxon>
        <taxon>Endobacter</taxon>
    </lineage>
</organism>
<keyword evidence="9" id="KW-1185">Reference proteome</keyword>
<evidence type="ECO:0000259" key="5">
    <source>
        <dbReference type="PROSITE" id="PS51898"/>
    </source>
</evidence>
<dbReference type="Proteomes" id="UP000565205">
    <property type="component" value="Unassembled WGS sequence"/>
</dbReference>
<feature type="domain" description="Tyr recombinase" evidence="5">
    <location>
        <begin position="280"/>
        <end position="497"/>
    </location>
</feature>
<evidence type="ECO:0000256" key="3">
    <source>
        <dbReference type="ARBA" id="ARBA00023172"/>
    </source>
</evidence>
<accession>A0A839UYE8</accession>
<dbReference type="PANTHER" id="PTHR34605:SF3">
    <property type="entry name" value="P CELL-TYPE AGGLUTINATION PROTEIN MAP4-LIKE-RELATED"/>
    <property type="match status" value="1"/>
</dbReference>
<dbReference type="InterPro" id="IPR044068">
    <property type="entry name" value="CB"/>
</dbReference>
<dbReference type="Gene3D" id="1.10.150.130">
    <property type="match status" value="1"/>
</dbReference>
<dbReference type="GO" id="GO:0006310">
    <property type="term" value="P:DNA recombination"/>
    <property type="evidence" value="ECO:0007669"/>
    <property type="project" value="UniProtKB-KW"/>
</dbReference>
<dbReference type="PANTHER" id="PTHR34605">
    <property type="entry name" value="PHAGE_INTEGRASE DOMAIN-CONTAINING PROTEIN"/>
    <property type="match status" value="1"/>
</dbReference>
<reference evidence="8 10" key="1">
    <citation type="submission" date="2020-06" db="EMBL/GenBank/DDBJ databases">
        <title>Description of novel acetic acid bacteria.</title>
        <authorList>
            <person name="Sombolestani A."/>
        </authorList>
    </citation>
    <scope>NUCLEOTIDE SEQUENCE [LARGE SCALE GENOMIC DNA]</scope>
    <source>
        <strain evidence="8 10">LMG 26838</strain>
    </source>
</reference>
<feature type="domain" description="Core-binding (CB)" evidence="6">
    <location>
        <begin position="171"/>
        <end position="251"/>
    </location>
</feature>
<dbReference type="InterPro" id="IPR013762">
    <property type="entry name" value="Integrase-like_cat_sf"/>
</dbReference>
<dbReference type="CDD" id="cd00799">
    <property type="entry name" value="INT_Cre_C"/>
    <property type="match status" value="1"/>
</dbReference>
<dbReference type="InterPro" id="IPR004107">
    <property type="entry name" value="Integrase_SAM-like_N"/>
</dbReference>
<evidence type="ECO:0000256" key="4">
    <source>
        <dbReference type="PROSITE-ProRule" id="PRU01248"/>
    </source>
</evidence>
<evidence type="ECO:0000313" key="9">
    <source>
        <dbReference type="Proteomes" id="UP000557688"/>
    </source>
</evidence>
<dbReference type="InterPro" id="IPR011010">
    <property type="entry name" value="DNA_brk_join_enz"/>
</dbReference>
<sequence>MSLLHEVLASRKGLEDALHALLDRADRLTAQRGRALRDFTKLPRILGTARFSPGLPLDLVVPATPGSQPAPADLRLAPDVPYAAAAGDLVLQHVGVIPPGHELQLRLDLRTAPRFVANVQRINMPAVLPAGDDLPAPVHAPSPVGQPGVVVQTWFEAIVDAEIPKNDGSFETAARAAHAYALRARAGNTRRAYRSGVKAWCAWASGHGLPCLPARSADVAAFLADERGRGHAPATIELRRASLTYLHQLAGCPVPTADAAVGETMAGIRRTAAEDGFRPRRKAAATDDVLVRMLKPIDRFSLAGARDALLLLLGFWGAFRRSELACLQIEDVIVDERGLSITLPVSKGDRRAAGVVVSVPRGTLGFCAVEAYGRWLVVSGLRKGPLFRRVRAAARTVDWNATVGAPSAVVAPVLATTDPLSDRSVARIIQARATAAGLDGASFGGHSLKRGVLTTGKRKKASLPALKALARHATYNSIDPYFEGGDPFAEHPLAGGRPRDQGCFSPANLASQRLAKLD</sequence>
<keyword evidence="2 4" id="KW-0238">DNA-binding</keyword>
<evidence type="ECO:0000313" key="7">
    <source>
        <dbReference type="EMBL" id="MBB3175378.1"/>
    </source>
</evidence>
<dbReference type="SUPFAM" id="SSF47823">
    <property type="entry name" value="lambda integrase-like, N-terminal domain"/>
    <property type="match status" value="1"/>
</dbReference>
<dbReference type="Proteomes" id="UP000557688">
    <property type="component" value="Unassembled WGS sequence"/>
</dbReference>
<dbReference type="InterPro" id="IPR002104">
    <property type="entry name" value="Integrase_catalytic"/>
</dbReference>
<gene>
    <name evidence="7" type="ORF">FHR90_003233</name>
    <name evidence="8" type="ORF">HUK83_03525</name>
</gene>
<dbReference type="EMBL" id="JABXXQ010000034">
    <property type="protein sequence ID" value="NVN29409.1"/>
    <property type="molecule type" value="Genomic_DNA"/>
</dbReference>
<dbReference type="PROSITE" id="PS51898">
    <property type="entry name" value="TYR_RECOMBINASE"/>
    <property type="match status" value="1"/>
</dbReference>
<evidence type="ECO:0000313" key="10">
    <source>
        <dbReference type="Proteomes" id="UP000565205"/>
    </source>
</evidence>
<dbReference type="EMBL" id="JACHXV010000028">
    <property type="protein sequence ID" value="MBB3175378.1"/>
    <property type="molecule type" value="Genomic_DNA"/>
</dbReference>
<dbReference type="RefSeq" id="WP_176622127.1">
    <property type="nucleotide sequence ID" value="NZ_JABXXQ010000034.1"/>
</dbReference>
<evidence type="ECO:0000256" key="2">
    <source>
        <dbReference type="ARBA" id="ARBA00023125"/>
    </source>
</evidence>
<dbReference type="Gene3D" id="1.10.443.10">
    <property type="entry name" value="Intergrase catalytic core"/>
    <property type="match status" value="1"/>
</dbReference>
<keyword evidence="3" id="KW-0233">DNA recombination</keyword>
<protein>
    <submittedName>
        <fullName evidence="7 8">Integrase</fullName>
    </submittedName>
</protein>
<dbReference type="GO" id="GO:0003677">
    <property type="term" value="F:DNA binding"/>
    <property type="evidence" value="ECO:0007669"/>
    <property type="project" value="UniProtKB-UniRule"/>
</dbReference>
<proteinExistence type="predicted"/>
<evidence type="ECO:0000256" key="1">
    <source>
        <dbReference type="ARBA" id="ARBA00022908"/>
    </source>
</evidence>
<dbReference type="InterPro" id="IPR052925">
    <property type="entry name" value="Phage_Integrase-like_Recomb"/>
</dbReference>
<evidence type="ECO:0000313" key="8">
    <source>
        <dbReference type="EMBL" id="NVN29409.1"/>
    </source>
</evidence>
<dbReference type="InterPro" id="IPR010998">
    <property type="entry name" value="Integrase_recombinase_N"/>
</dbReference>
<dbReference type="GO" id="GO:0015074">
    <property type="term" value="P:DNA integration"/>
    <property type="evidence" value="ECO:0007669"/>
    <property type="project" value="UniProtKB-KW"/>
</dbReference>
<dbReference type="Pfam" id="PF02899">
    <property type="entry name" value="Phage_int_SAM_1"/>
    <property type="match status" value="1"/>
</dbReference>